<evidence type="ECO:0000313" key="3">
    <source>
        <dbReference type="EMBL" id="GAA4160862.1"/>
    </source>
</evidence>
<protein>
    <submittedName>
        <fullName evidence="3">PH domain-containing protein</fullName>
    </submittedName>
</protein>
<reference evidence="3" key="2">
    <citation type="submission" date="2023-12" db="EMBL/GenBank/DDBJ databases">
        <authorList>
            <person name="Sun Q."/>
            <person name="Inoue M."/>
        </authorList>
    </citation>
    <scope>NUCLEOTIDE SEQUENCE</scope>
    <source>
        <strain evidence="3">JCM 17590</strain>
    </source>
</reference>
<sequence>MNPLADGQWHRMHPATPLLRGGAFFVAIVAIVFANLRERLVDWIAHVPDRAREGDPIDAIVEHGWVLWALLGVLVVVALIIVWYRVTWQMTEFRVTTDAVELRSGVLNRQNRQARLDRIQGVNVHRTLFARVFGAARLEIVVAGHDANLSLQYLGSAAAEELRREILGLAGSKRASAAGLHSASPVAGAGFETGAVPEEHGEAARLEGPQAPRPPQPLEAPVAASFAPGPQLDAILRARADELIFSPADLHPDFAPASVVKVHPGRLIGSLILSPFTIVLIAIVVWLVVEVARGNYILLVAVIPSVFGMFTGYSRRFGRLARYTISGSSDGVRVGYGLLSTSSETIPTGRIHAVEVVQPLLWRPFGWWAIRIARAGRARQRGQAENASTILPVGSLEDVGRVLPLLLPASDHTDLLALVHATARFRREARLFSQAPRAAAWLHPFSWRRVGYAYVGDTLALRAGLVYRTLDFVPLARVQSVAIKQGPVRRMLGLVDLAVHVVDVRIRPRLSVIGAPAGAELFEQLARSAVMLASRDSRS</sequence>
<feature type="transmembrane region" description="Helical" evidence="1">
    <location>
        <begin position="295"/>
        <end position="313"/>
    </location>
</feature>
<evidence type="ECO:0000313" key="4">
    <source>
        <dbReference type="Proteomes" id="UP001415169"/>
    </source>
</evidence>
<dbReference type="Pfam" id="PF03703">
    <property type="entry name" value="bPH_2"/>
    <property type="match status" value="3"/>
</dbReference>
<dbReference type="PANTHER" id="PTHR34473">
    <property type="entry name" value="UPF0699 TRANSMEMBRANE PROTEIN YDBS"/>
    <property type="match status" value="1"/>
</dbReference>
<dbReference type="PIRSF" id="PIRSF026631">
    <property type="entry name" value="UCP026631"/>
    <property type="match status" value="1"/>
</dbReference>
<evidence type="ECO:0000256" key="1">
    <source>
        <dbReference type="SAM" id="Phobius"/>
    </source>
</evidence>
<accession>A0ABP7ZK13</accession>
<reference evidence="3" key="1">
    <citation type="journal article" date="2014" name="Int. J. Syst. Evol. Microbiol.">
        <title>Complete genome of a new Firmicutes species belonging to the dominant human colonic microbiota ('Ruminococcus bicirculans') reveals two chromosomes and a selective capacity to utilize plant glucans.</title>
        <authorList>
            <consortium name="NISC Comparative Sequencing Program"/>
            <person name="Wegmann U."/>
            <person name="Louis P."/>
            <person name="Goesmann A."/>
            <person name="Henrissat B."/>
            <person name="Duncan S.H."/>
            <person name="Flint H.J."/>
        </authorList>
    </citation>
    <scope>NUCLEOTIDE SEQUENCE</scope>
    <source>
        <strain evidence="3">JCM 17590</strain>
    </source>
</reference>
<evidence type="ECO:0000259" key="2">
    <source>
        <dbReference type="Pfam" id="PF03703"/>
    </source>
</evidence>
<comment type="caution">
    <text evidence="3">The sequence shown here is derived from an EMBL/GenBank/DDBJ whole genome shotgun (WGS) entry which is preliminary data.</text>
</comment>
<organism evidence="3 4">
    <name type="scientific">Gryllotalpicola daejeonensis</name>
    <dbReference type="NCBI Taxonomy" id="993087"/>
    <lineage>
        <taxon>Bacteria</taxon>
        <taxon>Bacillati</taxon>
        <taxon>Actinomycetota</taxon>
        <taxon>Actinomycetes</taxon>
        <taxon>Micrococcales</taxon>
        <taxon>Microbacteriaceae</taxon>
        <taxon>Gryllotalpicola</taxon>
    </lineage>
</organism>
<feature type="domain" description="YdbS-like PH" evidence="2">
    <location>
        <begin position="88"/>
        <end position="166"/>
    </location>
</feature>
<dbReference type="RefSeq" id="WP_344791387.1">
    <property type="nucleotide sequence ID" value="NZ_BAABBV010000001.1"/>
</dbReference>
<keyword evidence="1" id="KW-0812">Transmembrane</keyword>
<dbReference type="EMBL" id="BAABBV010000001">
    <property type="protein sequence ID" value="GAA4160862.1"/>
    <property type="molecule type" value="Genomic_DNA"/>
</dbReference>
<feature type="transmembrane region" description="Helical" evidence="1">
    <location>
        <begin position="65"/>
        <end position="84"/>
    </location>
</feature>
<feature type="transmembrane region" description="Helical" evidence="1">
    <location>
        <begin position="18"/>
        <end position="36"/>
    </location>
</feature>
<keyword evidence="1" id="KW-1133">Transmembrane helix</keyword>
<keyword evidence="4" id="KW-1185">Reference proteome</keyword>
<proteinExistence type="predicted"/>
<gene>
    <name evidence="3" type="ORF">GCM10022286_17550</name>
</gene>
<feature type="domain" description="YdbS-like PH" evidence="2">
    <location>
        <begin position="447"/>
        <end position="524"/>
    </location>
</feature>
<dbReference type="InterPro" id="IPR005182">
    <property type="entry name" value="YdbS-like_PH"/>
</dbReference>
<dbReference type="Proteomes" id="UP001415169">
    <property type="component" value="Unassembled WGS sequence"/>
</dbReference>
<keyword evidence="1" id="KW-0472">Membrane</keyword>
<feature type="domain" description="YdbS-like PH" evidence="2">
    <location>
        <begin position="321"/>
        <end position="379"/>
    </location>
</feature>
<name>A0ABP7ZK13_9MICO</name>
<dbReference type="InterPro" id="IPR014529">
    <property type="entry name" value="UCP026631"/>
</dbReference>
<feature type="transmembrane region" description="Helical" evidence="1">
    <location>
        <begin position="267"/>
        <end position="289"/>
    </location>
</feature>
<dbReference type="PANTHER" id="PTHR34473:SF2">
    <property type="entry name" value="UPF0699 TRANSMEMBRANE PROTEIN YDBT"/>
    <property type="match status" value="1"/>
</dbReference>